<evidence type="ECO:0000256" key="1">
    <source>
        <dbReference type="SAM" id="Phobius"/>
    </source>
</evidence>
<gene>
    <name evidence="2" type="ORF">ADL29_13110</name>
</gene>
<proteinExistence type="predicted"/>
<dbReference type="EMBL" id="LGKG01000112">
    <property type="protein sequence ID" value="KPC63992.1"/>
    <property type="molecule type" value="Genomic_DNA"/>
</dbReference>
<dbReference type="RefSeq" id="WP_053923837.1">
    <property type="nucleotide sequence ID" value="NZ_LGKG01000112.1"/>
</dbReference>
<dbReference type="AlphaFoldDB" id="A0A0N0H0X2"/>
<dbReference type="Proteomes" id="UP000037982">
    <property type="component" value="Unassembled WGS sequence"/>
</dbReference>
<evidence type="ECO:0000313" key="2">
    <source>
        <dbReference type="EMBL" id="KPC63992.1"/>
    </source>
</evidence>
<keyword evidence="1" id="KW-0812">Transmembrane</keyword>
<dbReference type="InterPro" id="IPR007403">
    <property type="entry name" value="DUF456"/>
</dbReference>
<reference evidence="3" key="1">
    <citation type="submission" date="2015-07" db="EMBL/GenBank/DDBJ databases">
        <authorList>
            <person name="Ju K.-S."/>
            <person name="Doroghazi J.R."/>
            <person name="Metcalf W.W."/>
        </authorList>
    </citation>
    <scope>NUCLEOTIDE SEQUENCE [LARGE SCALE GENOMIC DNA]</scope>
    <source>
        <strain evidence="3">NRRL ISP-5002</strain>
    </source>
</reference>
<keyword evidence="1" id="KW-1133">Transmembrane helix</keyword>
<organism evidence="2 3">
    <name type="scientific">Streptomyces chattanoogensis</name>
    <dbReference type="NCBI Taxonomy" id="66876"/>
    <lineage>
        <taxon>Bacteria</taxon>
        <taxon>Bacillati</taxon>
        <taxon>Actinomycetota</taxon>
        <taxon>Actinomycetes</taxon>
        <taxon>Kitasatosporales</taxon>
        <taxon>Streptomycetaceae</taxon>
        <taxon>Streptomyces</taxon>
    </lineage>
</organism>
<comment type="caution">
    <text evidence="2">The sequence shown here is derived from an EMBL/GenBank/DDBJ whole genome shotgun (WGS) entry which is preliminary data.</text>
</comment>
<keyword evidence="1" id="KW-0472">Membrane</keyword>
<evidence type="ECO:0000313" key="3">
    <source>
        <dbReference type="Proteomes" id="UP000037982"/>
    </source>
</evidence>
<keyword evidence="3" id="KW-1185">Reference proteome</keyword>
<feature type="transmembrane region" description="Helical" evidence="1">
    <location>
        <begin position="46"/>
        <end position="64"/>
    </location>
</feature>
<feature type="transmembrane region" description="Helical" evidence="1">
    <location>
        <begin position="134"/>
        <end position="156"/>
    </location>
</feature>
<name>A0A0N0H0X2_9ACTN</name>
<dbReference type="Pfam" id="PF04306">
    <property type="entry name" value="DUF456"/>
    <property type="match status" value="1"/>
</dbReference>
<feature type="transmembrane region" description="Helical" evidence="1">
    <location>
        <begin position="6"/>
        <end position="39"/>
    </location>
</feature>
<sequence length="160" mass="16814">MSVWQLVAVGLVMLFGLLGVLIPGIPGPPIVWAGVLWWAMTERTGAAWTLLIAATVLLLLNQALKWLLPARSLRDAGAPYRTLFLAGTTGIVGFFVVPVIGGPLGAVGGLYVLERIRLGSHGDAWASTRTVMRVIGLSVLVELFACLLVVGAWAGVVMAG</sequence>
<protein>
    <submittedName>
        <fullName evidence="2">Membrane protein</fullName>
    </submittedName>
</protein>
<accession>A0A0N0H0X2</accession>
<feature type="transmembrane region" description="Helical" evidence="1">
    <location>
        <begin position="84"/>
        <end position="113"/>
    </location>
</feature>